<feature type="region of interest" description="Disordered" evidence="1">
    <location>
        <begin position="1"/>
        <end position="25"/>
    </location>
</feature>
<feature type="compositionally biased region" description="Basic and acidic residues" evidence="1">
    <location>
        <begin position="83"/>
        <end position="94"/>
    </location>
</feature>
<comment type="caution">
    <text evidence="2">The sequence shown here is derived from an EMBL/GenBank/DDBJ whole genome shotgun (WGS) entry which is preliminary data.</text>
</comment>
<sequence>MGLARKRSLDGSYPDMHREDEVTMPEPYIPTEEDLARLPAPWNTVATGTLKLDPEERLSASEVLAILEQPDSEAAEADGQDSLSDKSSEPEKDGSASSSAETATMVKPSVRDASDHLLMRHPIARYCAELPVTG</sequence>
<dbReference type="EMBL" id="JALJOQ010000103">
    <property type="protein sequence ID" value="KAK9797844.1"/>
    <property type="molecule type" value="Genomic_DNA"/>
</dbReference>
<evidence type="ECO:0000256" key="1">
    <source>
        <dbReference type="SAM" id="MobiDB-lite"/>
    </source>
</evidence>
<dbReference type="Proteomes" id="UP001465755">
    <property type="component" value="Unassembled WGS sequence"/>
</dbReference>
<protein>
    <submittedName>
        <fullName evidence="2">Uncharacterized protein</fullName>
    </submittedName>
</protein>
<organism evidence="2 3">
    <name type="scientific">Symbiochloris irregularis</name>
    <dbReference type="NCBI Taxonomy" id="706552"/>
    <lineage>
        <taxon>Eukaryota</taxon>
        <taxon>Viridiplantae</taxon>
        <taxon>Chlorophyta</taxon>
        <taxon>core chlorophytes</taxon>
        <taxon>Trebouxiophyceae</taxon>
        <taxon>Trebouxiales</taxon>
        <taxon>Trebouxiaceae</taxon>
        <taxon>Symbiochloris</taxon>
    </lineage>
</organism>
<proteinExistence type="predicted"/>
<gene>
    <name evidence="2" type="ORF">WJX73_009642</name>
</gene>
<feature type="compositionally biased region" description="Acidic residues" evidence="1">
    <location>
        <begin position="70"/>
        <end position="79"/>
    </location>
</feature>
<name>A0AAW1NT00_9CHLO</name>
<keyword evidence="3" id="KW-1185">Reference proteome</keyword>
<evidence type="ECO:0000313" key="2">
    <source>
        <dbReference type="EMBL" id="KAK9797844.1"/>
    </source>
</evidence>
<reference evidence="2 3" key="1">
    <citation type="journal article" date="2024" name="Nat. Commun.">
        <title>Phylogenomics reveals the evolutionary origins of lichenization in chlorophyte algae.</title>
        <authorList>
            <person name="Puginier C."/>
            <person name="Libourel C."/>
            <person name="Otte J."/>
            <person name="Skaloud P."/>
            <person name="Haon M."/>
            <person name="Grisel S."/>
            <person name="Petersen M."/>
            <person name="Berrin J.G."/>
            <person name="Delaux P.M."/>
            <person name="Dal Grande F."/>
            <person name="Keller J."/>
        </authorList>
    </citation>
    <scope>NUCLEOTIDE SEQUENCE [LARGE SCALE GENOMIC DNA]</scope>
    <source>
        <strain evidence="2 3">SAG 2036</strain>
    </source>
</reference>
<accession>A0AAW1NT00</accession>
<evidence type="ECO:0000313" key="3">
    <source>
        <dbReference type="Proteomes" id="UP001465755"/>
    </source>
</evidence>
<feature type="region of interest" description="Disordered" evidence="1">
    <location>
        <begin position="68"/>
        <end position="114"/>
    </location>
</feature>
<dbReference type="AlphaFoldDB" id="A0AAW1NT00"/>